<name>A0A5N6R259_9ROSI</name>
<evidence type="ECO:0000313" key="3">
    <source>
        <dbReference type="Proteomes" id="UP000327013"/>
    </source>
</evidence>
<feature type="region of interest" description="Disordered" evidence="1">
    <location>
        <begin position="120"/>
        <end position="165"/>
    </location>
</feature>
<dbReference type="PANTHER" id="PTHR33472:SF28">
    <property type="entry name" value="BROMO AND FHA DOMAIN-CONTAINING PROTEIN DDB_G0267958"/>
    <property type="match status" value="1"/>
</dbReference>
<dbReference type="EMBL" id="CM017325">
    <property type="protein sequence ID" value="KAE8055009.1"/>
    <property type="molecule type" value="Genomic_DNA"/>
</dbReference>
<dbReference type="Proteomes" id="UP000327013">
    <property type="component" value="Chromosome 5"/>
</dbReference>
<gene>
    <name evidence="2" type="ORF">FH972_011882</name>
</gene>
<evidence type="ECO:0000313" key="2">
    <source>
        <dbReference type="EMBL" id="KAE8055009.1"/>
    </source>
</evidence>
<feature type="region of interest" description="Disordered" evidence="1">
    <location>
        <begin position="37"/>
        <end position="56"/>
    </location>
</feature>
<dbReference type="PANTHER" id="PTHR33472">
    <property type="entry name" value="OS01G0106600 PROTEIN"/>
    <property type="match status" value="1"/>
</dbReference>
<keyword evidence="3" id="KW-1185">Reference proteome</keyword>
<sequence>MDSESVKPTQASSAEREKQKQLEREIKDMVSSITRRFSDIHKSGSTNLQEDDQDEHGVRVITLAGTNSGATMRSELDEKPTPADGLSVGEPEPLSTYVNSNFQAINNSIMMGGSYATNDPGVHVDISDFFDKKGHKPDKKGHKKDKKKDKENLKSDHTSAPDHSD</sequence>
<evidence type="ECO:0000256" key="1">
    <source>
        <dbReference type="SAM" id="MobiDB-lite"/>
    </source>
</evidence>
<proteinExistence type="predicted"/>
<dbReference type="OrthoDB" id="774437at2759"/>
<organism evidence="2 3">
    <name type="scientific">Carpinus fangiana</name>
    <dbReference type="NCBI Taxonomy" id="176857"/>
    <lineage>
        <taxon>Eukaryota</taxon>
        <taxon>Viridiplantae</taxon>
        <taxon>Streptophyta</taxon>
        <taxon>Embryophyta</taxon>
        <taxon>Tracheophyta</taxon>
        <taxon>Spermatophyta</taxon>
        <taxon>Magnoliopsida</taxon>
        <taxon>eudicotyledons</taxon>
        <taxon>Gunneridae</taxon>
        <taxon>Pentapetalae</taxon>
        <taxon>rosids</taxon>
        <taxon>fabids</taxon>
        <taxon>Fagales</taxon>
        <taxon>Betulaceae</taxon>
        <taxon>Carpinus</taxon>
    </lineage>
</organism>
<feature type="region of interest" description="Disordered" evidence="1">
    <location>
        <begin position="1"/>
        <end position="23"/>
    </location>
</feature>
<feature type="compositionally biased region" description="Basic residues" evidence="1">
    <location>
        <begin position="133"/>
        <end position="147"/>
    </location>
</feature>
<feature type="region of interest" description="Disordered" evidence="1">
    <location>
        <begin position="64"/>
        <end position="94"/>
    </location>
</feature>
<accession>A0A5N6R259</accession>
<dbReference type="AlphaFoldDB" id="A0A5N6R259"/>
<feature type="compositionally biased region" description="Polar residues" evidence="1">
    <location>
        <begin position="1"/>
        <end position="13"/>
    </location>
</feature>
<protein>
    <submittedName>
        <fullName evidence="2">Uncharacterized protein</fullName>
    </submittedName>
</protein>
<reference evidence="2 3" key="1">
    <citation type="submission" date="2019-06" db="EMBL/GenBank/DDBJ databases">
        <title>A chromosomal-level reference genome of Carpinus fangiana (Coryloideae, Betulaceae).</title>
        <authorList>
            <person name="Yang X."/>
            <person name="Wang Z."/>
            <person name="Zhang L."/>
            <person name="Hao G."/>
            <person name="Liu J."/>
            <person name="Yang Y."/>
        </authorList>
    </citation>
    <scope>NUCLEOTIDE SEQUENCE [LARGE SCALE GENOMIC DNA]</scope>
    <source>
        <strain evidence="2">Cfa_2016G</strain>
        <tissue evidence="2">Leaf</tissue>
    </source>
</reference>
<feature type="compositionally biased region" description="Basic and acidic residues" evidence="1">
    <location>
        <begin position="14"/>
        <end position="23"/>
    </location>
</feature>
<feature type="compositionally biased region" description="Basic and acidic residues" evidence="1">
    <location>
        <begin position="148"/>
        <end position="165"/>
    </location>
</feature>